<organism evidence="8 9">
    <name type="scientific">Parasphingorhabdus marina DSM 22363</name>
    <dbReference type="NCBI Taxonomy" id="1123272"/>
    <lineage>
        <taxon>Bacteria</taxon>
        <taxon>Pseudomonadati</taxon>
        <taxon>Pseudomonadota</taxon>
        <taxon>Alphaproteobacteria</taxon>
        <taxon>Sphingomonadales</taxon>
        <taxon>Sphingomonadaceae</taxon>
        <taxon>Parasphingorhabdus</taxon>
    </lineage>
</organism>
<dbReference type="GO" id="GO:0016887">
    <property type="term" value="F:ATP hydrolysis activity"/>
    <property type="evidence" value="ECO:0007669"/>
    <property type="project" value="InterPro"/>
</dbReference>
<name>A0A1N6CSQ3_9SPHN</name>
<dbReference type="STRING" id="1123272.SAMN02745824_0915"/>
<keyword evidence="1" id="KW-0813">Transport</keyword>
<dbReference type="GO" id="GO:0017004">
    <property type="term" value="P:cytochrome complex assembly"/>
    <property type="evidence" value="ECO:0007669"/>
    <property type="project" value="UniProtKB-KW"/>
</dbReference>
<evidence type="ECO:0000256" key="1">
    <source>
        <dbReference type="ARBA" id="ARBA00022448"/>
    </source>
</evidence>
<proteinExistence type="predicted"/>
<dbReference type="OrthoDB" id="9800654at2"/>
<evidence type="ECO:0000313" key="9">
    <source>
        <dbReference type="Proteomes" id="UP000185192"/>
    </source>
</evidence>
<dbReference type="RefSeq" id="WP_074203920.1">
    <property type="nucleotide sequence ID" value="NZ_FSQW01000001.1"/>
</dbReference>
<dbReference type="Proteomes" id="UP000185192">
    <property type="component" value="Unassembled WGS sequence"/>
</dbReference>
<keyword evidence="4" id="KW-0067">ATP-binding</keyword>
<dbReference type="PANTHER" id="PTHR43499">
    <property type="entry name" value="ABC TRANSPORTER I FAMILY MEMBER 1"/>
    <property type="match status" value="1"/>
</dbReference>
<dbReference type="Pfam" id="PF00005">
    <property type="entry name" value="ABC_tran"/>
    <property type="match status" value="1"/>
</dbReference>
<dbReference type="GO" id="GO:0005524">
    <property type="term" value="F:ATP binding"/>
    <property type="evidence" value="ECO:0007669"/>
    <property type="project" value="UniProtKB-KW"/>
</dbReference>
<evidence type="ECO:0000256" key="2">
    <source>
        <dbReference type="ARBA" id="ARBA00022741"/>
    </source>
</evidence>
<keyword evidence="9" id="KW-1185">Reference proteome</keyword>
<sequence length="216" mass="22854">MNSGASTEIGKGSNITLSATGLSCVRGGNLLFRNLDLELRSGQAGMLTGPNGVGKSSLLRLIAGLLPAFAGEIQVTGSVALCDNKLALDEHLPLEAALQFWARMDGRNTEDVGQAMTAAGLAHLAEVPVRYFSTGQRQRARLARTFLGGADIWLLDEPVNGLDRDSVDQLGDVLQAHLQRGGIILAASHIPLPIPADLAIDLQPLEQELEQLDACL</sequence>
<dbReference type="AlphaFoldDB" id="A0A1N6CSQ3"/>
<keyword evidence="6" id="KW-0472">Membrane</keyword>
<dbReference type="EMBL" id="FSQW01000001">
    <property type="protein sequence ID" value="SIN61590.1"/>
    <property type="molecule type" value="Genomic_DNA"/>
</dbReference>
<evidence type="ECO:0000256" key="6">
    <source>
        <dbReference type="ARBA" id="ARBA00023136"/>
    </source>
</evidence>
<evidence type="ECO:0000259" key="7">
    <source>
        <dbReference type="PROSITE" id="PS50893"/>
    </source>
</evidence>
<evidence type="ECO:0000256" key="5">
    <source>
        <dbReference type="ARBA" id="ARBA00022967"/>
    </source>
</evidence>
<evidence type="ECO:0000256" key="3">
    <source>
        <dbReference type="ARBA" id="ARBA00022748"/>
    </source>
</evidence>
<dbReference type="NCBIfam" id="TIGR01189">
    <property type="entry name" value="ccmA"/>
    <property type="match status" value="1"/>
</dbReference>
<dbReference type="Gene3D" id="3.40.50.300">
    <property type="entry name" value="P-loop containing nucleotide triphosphate hydrolases"/>
    <property type="match status" value="1"/>
</dbReference>
<reference evidence="9" key="1">
    <citation type="submission" date="2016-11" db="EMBL/GenBank/DDBJ databases">
        <authorList>
            <person name="Varghese N."/>
            <person name="Submissions S."/>
        </authorList>
    </citation>
    <scope>NUCLEOTIDE SEQUENCE [LARGE SCALE GENOMIC DNA]</scope>
    <source>
        <strain evidence="9">DSM 22363</strain>
    </source>
</reference>
<protein>
    <submittedName>
        <fullName evidence="8">Heme exporter protein A</fullName>
    </submittedName>
</protein>
<gene>
    <name evidence="8" type="ORF">SAMN02745824_0915</name>
</gene>
<feature type="domain" description="ABC transporter" evidence="7">
    <location>
        <begin position="17"/>
        <end position="212"/>
    </location>
</feature>
<keyword evidence="3" id="KW-0201">Cytochrome c-type biogenesis</keyword>
<dbReference type="InterPro" id="IPR005895">
    <property type="entry name" value="ABC_transptr_haem_export_CcmA"/>
</dbReference>
<dbReference type="PANTHER" id="PTHR43499:SF1">
    <property type="entry name" value="ABC TRANSPORTER I FAMILY MEMBER 1"/>
    <property type="match status" value="1"/>
</dbReference>
<dbReference type="GO" id="GO:0022857">
    <property type="term" value="F:transmembrane transporter activity"/>
    <property type="evidence" value="ECO:0007669"/>
    <property type="project" value="InterPro"/>
</dbReference>
<keyword evidence="5" id="KW-1278">Translocase</keyword>
<accession>A0A1N6CSQ3</accession>
<dbReference type="InterPro" id="IPR027417">
    <property type="entry name" value="P-loop_NTPase"/>
</dbReference>
<dbReference type="PROSITE" id="PS50893">
    <property type="entry name" value="ABC_TRANSPORTER_2"/>
    <property type="match status" value="1"/>
</dbReference>
<dbReference type="InterPro" id="IPR003439">
    <property type="entry name" value="ABC_transporter-like_ATP-bd"/>
</dbReference>
<dbReference type="SMART" id="SM00382">
    <property type="entry name" value="AAA"/>
    <property type="match status" value="1"/>
</dbReference>
<evidence type="ECO:0000256" key="4">
    <source>
        <dbReference type="ARBA" id="ARBA00022840"/>
    </source>
</evidence>
<dbReference type="SUPFAM" id="SSF52540">
    <property type="entry name" value="P-loop containing nucleoside triphosphate hydrolases"/>
    <property type="match status" value="1"/>
</dbReference>
<keyword evidence="2" id="KW-0547">Nucleotide-binding</keyword>
<evidence type="ECO:0000313" key="8">
    <source>
        <dbReference type="EMBL" id="SIN61590.1"/>
    </source>
</evidence>
<dbReference type="InterPro" id="IPR003593">
    <property type="entry name" value="AAA+_ATPase"/>
</dbReference>